<organism evidence="1 2">
    <name type="scientific">Globodera rostochiensis</name>
    <name type="common">Golden nematode worm</name>
    <name type="synonym">Heterodera rostochiensis</name>
    <dbReference type="NCBI Taxonomy" id="31243"/>
    <lineage>
        <taxon>Eukaryota</taxon>
        <taxon>Metazoa</taxon>
        <taxon>Ecdysozoa</taxon>
        <taxon>Nematoda</taxon>
        <taxon>Chromadorea</taxon>
        <taxon>Rhabditida</taxon>
        <taxon>Tylenchina</taxon>
        <taxon>Tylenchomorpha</taxon>
        <taxon>Tylenchoidea</taxon>
        <taxon>Heteroderidae</taxon>
        <taxon>Heteroderinae</taxon>
        <taxon>Globodera</taxon>
    </lineage>
</organism>
<name>A0A914H933_GLORO</name>
<evidence type="ECO:0000313" key="1">
    <source>
        <dbReference type="Proteomes" id="UP000887572"/>
    </source>
</evidence>
<dbReference type="AlphaFoldDB" id="A0A914H933"/>
<sequence length="130" mass="15339">MNEIKMSQLENKINLLKICEFLKTHFVVGKKNLDFPSMRKIYTPKQRNLKISESDIANILNISRRTLYGWKKKFVNSVDENSLPDYADNEITKCYCSTSEHPMSSSDDKLWSWNYAKKKRTERTEVEHSV</sequence>
<reference evidence="2" key="1">
    <citation type="submission" date="2022-11" db="UniProtKB">
        <authorList>
            <consortium name="WormBaseParasite"/>
        </authorList>
    </citation>
    <scope>IDENTIFICATION</scope>
</reference>
<protein>
    <submittedName>
        <fullName evidence="2">Helix-turn-helix domain-containing protein</fullName>
    </submittedName>
</protein>
<keyword evidence="1" id="KW-1185">Reference proteome</keyword>
<accession>A0A914H933</accession>
<evidence type="ECO:0000313" key="2">
    <source>
        <dbReference type="WBParaSite" id="Gr19_v10_g14906.t1"/>
    </source>
</evidence>
<dbReference type="WBParaSite" id="Gr19_v10_g14906.t1">
    <property type="protein sequence ID" value="Gr19_v10_g14906.t1"/>
    <property type="gene ID" value="Gr19_v10_g14906"/>
</dbReference>
<dbReference type="Proteomes" id="UP000887572">
    <property type="component" value="Unplaced"/>
</dbReference>
<proteinExistence type="predicted"/>